<accession>A0A8J5XSL8</accession>
<evidence type="ECO:0000256" key="1">
    <source>
        <dbReference type="SAM" id="SignalP"/>
    </source>
</evidence>
<dbReference type="InterPro" id="IPR027417">
    <property type="entry name" value="P-loop_NTPase"/>
</dbReference>
<evidence type="ECO:0000313" key="2">
    <source>
        <dbReference type="EMBL" id="KAG8467672.1"/>
    </source>
</evidence>
<comment type="caution">
    <text evidence="2">The sequence shown here is derived from an EMBL/GenBank/DDBJ whole genome shotgun (WGS) entry which is preliminary data.</text>
</comment>
<name>A0A8J5XSL8_DIALT</name>
<sequence length="572" mass="61466">MCTATAALVLLACATSEAPHTRGADGVPSAGGARNHPSCLVVIERHNHKTGGTTMRDIFAHQQAAGRCFYWGYGPAPPYWDGLMQILENGGMPFAAPTGHSLKLCVELHFRVPYWADAIPRLAAIRDRAKAAGTCRIVLVARVREPLSFYLSFWRWTIMGKQLSYLECQKQRAAGRWREARMPRDVGCPRLPPTKLAEDRYGFSFLEWVSRQPNLQSRLLLDAGSSTCAEEPARSDPPALRLGQPRLPCAQQAAAFGAAQRDELFARLDALDVVGTVEAFDAHLLVLQNLTGWTTPDLAYVHQTPRYRFLPPQYAGAALATNHPLACANMSACVEAVRRAAPIDRELWERYGVGFEARAAAALGGDAAMRARLAELRAKRVALGALAVALNNASRVAKDARERAAVAPYTADLRQRVSQERFCHAAKLALGRDVAPLSEAPPLSALALGGAAAGGARDASPPDPIVLPPTLVAMAERAVRSVRAVGPTACMPVPAEIVRLSQANFLVQRPKARHLPILELRAPAATTVAAFARWAAAHAQLVRAAGLSLVPPAYARLGVARGARRAVPTGLA</sequence>
<proteinExistence type="predicted"/>
<keyword evidence="1" id="KW-0732">Signal</keyword>
<feature type="chain" id="PRO_5035265777" evidence="1">
    <location>
        <begin position="24"/>
        <end position="572"/>
    </location>
</feature>
<organism evidence="2 3">
    <name type="scientific">Diacronema lutheri</name>
    <name type="common">Unicellular marine alga</name>
    <name type="synonym">Monochrysis lutheri</name>
    <dbReference type="NCBI Taxonomy" id="2081491"/>
    <lineage>
        <taxon>Eukaryota</taxon>
        <taxon>Haptista</taxon>
        <taxon>Haptophyta</taxon>
        <taxon>Pavlovophyceae</taxon>
        <taxon>Pavlovales</taxon>
        <taxon>Pavlovaceae</taxon>
        <taxon>Diacronema</taxon>
    </lineage>
</organism>
<dbReference type="EMBL" id="JAGTXO010000005">
    <property type="protein sequence ID" value="KAG8467672.1"/>
    <property type="molecule type" value="Genomic_DNA"/>
</dbReference>
<keyword evidence="3" id="KW-1185">Reference proteome</keyword>
<dbReference type="Gene3D" id="3.40.50.300">
    <property type="entry name" value="P-loop containing nucleotide triphosphate hydrolases"/>
    <property type="match status" value="1"/>
</dbReference>
<evidence type="ECO:0000313" key="3">
    <source>
        <dbReference type="Proteomes" id="UP000751190"/>
    </source>
</evidence>
<gene>
    <name evidence="2" type="ORF">KFE25_006724</name>
</gene>
<protein>
    <submittedName>
        <fullName evidence="2">Uncharacterized protein</fullName>
    </submittedName>
</protein>
<dbReference type="Proteomes" id="UP000751190">
    <property type="component" value="Unassembled WGS sequence"/>
</dbReference>
<feature type="signal peptide" evidence="1">
    <location>
        <begin position="1"/>
        <end position="23"/>
    </location>
</feature>
<reference evidence="2" key="1">
    <citation type="submission" date="2021-05" db="EMBL/GenBank/DDBJ databases">
        <title>The genome of the haptophyte Pavlova lutheri (Diacronema luteri, Pavlovales) - a model for lipid biosynthesis in eukaryotic algae.</title>
        <authorList>
            <person name="Hulatt C.J."/>
            <person name="Posewitz M.C."/>
        </authorList>
    </citation>
    <scope>NUCLEOTIDE SEQUENCE</scope>
    <source>
        <strain evidence="2">NIVA-4/92</strain>
    </source>
</reference>
<dbReference type="AlphaFoldDB" id="A0A8J5XSL8"/>
<dbReference type="OrthoDB" id="10646713at2759"/>